<accession>A0ABY0ILE3</accession>
<reference evidence="2" key="1">
    <citation type="journal article" date="2019" name="Int. J. Syst. Evol. Microbiol.">
        <title>Halobacteriovorax valvorus sp. nov., a novel prokaryotic predator isolated from coastal seawater of China.</title>
        <authorList>
            <person name="Chen M.-X."/>
        </authorList>
    </citation>
    <scope>NUCLEOTIDE SEQUENCE [LARGE SCALE GENOMIC DNA]</scope>
    <source>
        <strain evidence="2">BL9</strain>
    </source>
</reference>
<dbReference type="Proteomes" id="UP000443582">
    <property type="component" value="Unassembled WGS sequence"/>
</dbReference>
<organism evidence="1 2">
    <name type="scientific">Halobacteriovorax vibrionivorans</name>
    <dbReference type="NCBI Taxonomy" id="2152716"/>
    <lineage>
        <taxon>Bacteria</taxon>
        <taxon>Pseudomonadati</taxon>
        <taxon>Bdellovibrionota</taxon>
        <taxon>Bacteriovoracia</taxon>
        <taxon>Bacteriovoracales</taxon>
        <taxon>Halobacteriovoraceae</taxon>
        <taxon>Halobacteriovorax</taxon>
    </lineage>
</organism>
<proteinExistence type="predicted"/>
<evidence type="ECO:0000313" key="2">
    <source>
        <dbReference type="Proteomes" id="UP000443582"/>
    </source>
</evidence>
<protein>
    <submittedName>
        <fullName evidence="1">Uncharacterized protein</fullName>
    </submittedName>
</protein>
<name>A0ABY0ILE3_9BACT</name>
<gene>
    <name evidence="1" type="ORF">DAY19_10495</name>
</gene>
<comment type="caution">
    <text evidence="1">The sequence shown here is derived from an EMBL/GenBank/DDBJ whole genome shotgun (WGS) entry which is preliminary data.</text>
</comment>
<evidence type="ECO:0000313" key="1">
    <source>
        <dbReference type="EMBL" id="RZF22102.1"/>
    </source>
</evidence>
<dbReference type="RefSeq" id="WP_115362146.1">
    <property type="nucleotide sequence ID" value="NZ_QDKL01000002.1"/>
</dbReference>
<sequence length="131" mass="15666">MRVSKDTSRLLIILRQDAARLADRIITREKEYLHILSMKRTREHFNAVFRSNFKTITVQQLMLLSEELIINLEDFYNTIDDMHWYLVHTEDMPATIEDRVHAMVRDVKNKYDQLNLYLNAELETHEESDVA</sequence>
<dbReference type="EMBL" id="QDKL01000002">
    <property type="protein sequence ID" value="RZF22102.1"/>
    <property type="molecule type" value="Genomic_DNA"/>
</dbReference>
<keyword evidence="2" id="KW-1185">Reference proteome</keyword>